<organism evidence="1 2">
    <name type="scientific">Tistlia consotensis USBA 355</name>
    <dbReference type="NCBI Taxonomy" id="560819"/>
    <lineage>
        <taxon>Bacteria</taxon>
        <taxon>Pseudomonadati</taxon>
        <taxon>Pseudomonadota</taxon>
        <taxon>Alphaproteobacteria</taxon>
        <taxon>Rhodospirillales</taxon>
        <taxon>Rhodovibrionaceae</taxon>
        <taxon>Tistlia</taxon>
    </lineage>
</organism>
<sequence length="87" mass="10110">MSVIERLATPWQRRRVEVREGLVFRARVQNGMLETARVLAVVADPMGISHVSYELTIERSEALRYDYRRTLNLESFIDRYQEPVGAA</sequence>
<dbReference type="STRING" id="560819.SAMN05428998_10892"/>
<protein>
    <submittedName>
        <fullName evidence="1">Uncharacterized protein</fullName>
    </submittedName>
</protein>
<keyword evidence="2" id="KW-1185">Reference proteome</keyword>
<proteinExistence type="predicted"/>
<dbReference type="EMBL" id="FWZX01000008">
    <property type="protein sequence ID" value="SMF24440.1"/>
    <property type="molecule type" value="Genomic_DNA"/>
</dbReference>
<dbReference type="AlphaFoldDB" id="A0A1Y6BWB3"/>
<reference evidence="1 2" key="1">
    <citation type="submission" date="2017-04" db="EMBL/GenBank/DDBJ databases">
        <authorList>
            <person name="Afonso C.L."/>
            <person name="Miller P.J."/>
            <person name="Scott M.A."/>
            <person name="Spackman E."/>
            <person name="Goraichik I."/>
            <person name="Dimitrov K.M."/>
            <person name="Suarez D.L."/>
            <person name="Swayne D.E."/>
        </authorList>
    </citation>
    <scope>NUCLEOTIDE SEQUENCE [LARGE SCALE GENOMIC DNA]</scope>
    <source>
        <strain evidence="1 2">USBA 355</strain>
    </source>
</reference>
<accession>A0A1Y6BWB3</accession>
<gene>
    <name evidence="1" type="ORF">SAMN05428998_10892</name>
</gene>
<evidence type="ECO:0000313" key="2">
    <source>
        <dbReference type="Proteomes" id="UP000192917"/>
    </source>
</evidence>
<dbReference type="Proteomes" id="UP000192917">
    <property type="component" value="Unassembled WGS sequence"/>
</dbReference>
<dbReference type="RefSeq" id="WP_085122982.1">
    <property type="nucleotide sequence ID" value="NZ_FWZX01000008.1"/>
</dbReference>
<name>A0A1Y6BWB3_9PROT</name>
<evidence type="ECO:0000313" key="1">
    <source>
        <dbReference type="EMBL" id="SMF24440.1"/>
    </source>
</evidence>